<dbReference type="NCBIfam" id="NF004012">
    <property type="entry name" value="PRK05477.1-2"/>
    <property type="match status" value="1"/>
</dbReference>
<proteinExistence type="inferred from homology"/>
<dbReference type="SUPFAM" id="SSF55931">
    <property type="entry name" value="Glutamine synthetase/guanido kinase"/>
    <property type="match status" value="1"/>
</dbReference>
<dbReference type="EC" id="6.3.5.-" evidence="11"/>
<evidence type="ECO:0000256" key="5">
    <source>
        <dbReference type="ARBA" id="ARBA00022741"/>
    </source>
</evidence>
<evidence type="ECO:0000256" key="1">
    <source>
        <dbReference type="ARBA" id="ARBA00005306"/>
    </source>
</evidence>
<dbReference type="InterPro" id="IPR014746">
    <property type="entry name" value="Gln_synth/guanido_kin_cat_dom"/>
</dbReference>
<dbReference type="InterPro" id="IPR018027">
    <property type="entry name" value="Asn/Gln_amidotransferase"/>
</dbReference>
<dbReference type="InterPro" id="IPR017959">
    <property type="entry name" value="Asn/Gln-tRNA_amidoTrfase_suB/E"/>
</dbReference>
<comment type="catalytic activity">
    <reaction evidence="10 11">
        <text>L-glutamyl-tRNA(Gln) + L-glutamine + ATP + H2O = L-glutaminyl-tRNA(Gln) + L-glutamate + ADP + phosphate + H(+)</text>
        <dbReference type="Rhea" id="RHEA:17521"/>
        <dbReference type="Rhea" id="RHEA-COMP:9681"/>
        <dbReference type="Rhea" id="RHEA-COMP:9684"/>
        <dbReference type="ChEBI" id="CHEBI:15377"/>
        <dbReference type="ChEBI" id="CHEBI:15378"/>
        <dbReference type="ChEBI" id="CHEBI:29985"/>
        <dbReference type="ChEBI" id="CHEBI:30616"/>
        <dbReference type="ChEBI" id="CHEBI:43474"/>
        <dbReference type="ChEBI" id="CHEBI:58359"/>
        <dbReference type="ChEBI" id="CHEBI:78520"/>
        <dbReference type="ChEBI" id="CHEBI:78521"/>
        <dbReference type="ChEBI" id="CHEBI:456216"/>
    </reaction>
</comment>
<evidence type="ECO:0000313" key="13">
    <source>
        <dbReference type="EMBL" id="MFD1233920.1"/>
    </source>
</evidence>
<dbReference type="NCBIfam" id="NF004013">
    <property type="entry name" value="PRK05477.1-3"/>
    <property type="match status" value="1"/>
</dbReference>
<keyword evidence="5 11" id="KW-0547">Nucleotide-binding</keyword>
<dbReference type="SMART" id="SM00845">
    <property type="entry name" value="GatB_Yqey"/>
    <property type="match status" value="1"/>
</dbReference>
<organism evidence="13 14">
    <name type="scientific">Pseudonocardia benzenivorans</name>
    <dbReference type="NCBI Taxonomy" id="228005"/>
    <lineage>
        <taxon>Bacteria</taxon>
        <taxon>Bacillati</taxon>
        <taxon>Actinomycetota</taxon>
        <taxon>Actinomycetes</taxon>
        <taxon>Pseudonocardiales</taxon>
        <taxon>Pseudonocardiaceae</taxon>
        <taxon>Pseudonocardia</taxon>
    </lineage>
</organism>
<comment type="caution">
    <text evidence="13">The sequence shown here is derived from an EMBL/GenBank/DDBJ whole genome shotgun (WGS) entry which is preliminary data.</text>
</comment>
<dbReference type="EMBL" id="JBHTMB010000089">
    <property type="protein sequence ID" value="MFD1233920.1"/>
    <property type="molecule type" value="Genomic_DNA"/>
</dbReference>
<protein>
    <recommendedName>
        <fullName evidence="3 11">Aspartyl/glutamyl-tRNA(Asn/Gln) amidotransferase subunit B</fullName>
        <shortName evidence="11">Asp/Glu-ADT subunit B</shortName>
        <ecNumber evidence="11">6.3.5.-</ecNumber>
    </recommendedName>
</protein>
<dbReference type="NCBIfam" id="TIGR00133">
    <property type="entry name" value="gatB"/>
    <property type="match status" value="1"/>
</dbReference>
<evidence type="ECO:0000256" key="2">
    <source>
        <dbReference type="ARBA" id="ARBA00011123"/>
    </source>
</evidence>
<dbReference type="RefSeq" id="WP_339124258.1">
    <property type="nucleotide sequence ID" value="NZ_BAABKS010000008.1"/>
</dbReference>
<reference evidence="14" key="1">
    <citation type="journal article" date="2019" name="Int. J. Syst. Evol. Microbiol.">
        <title>The Global Catalogue of Microorganisms (GCM) 10K type strain sequencing project: providing services to taxonomists for standard genome sequencing and annotation.</title>
        <authorList>
            <consortium name="The Broad Institute Genomics Platform"/>
            <consortium name="The Broad Institute Genome Sequencing Center for Infectious Disease"/>
            <person name="Wu L."/>
            <person name="Ma J."/>
        </authorList>
    </citation>
    <scope>NUCLEOTIDE SEQUENCE [LARGE SCALE GENOMIC DNA]</scope>
    <source>
        <strain evidence="14">CCUG 49018</strain>
    </source>
</reference>
<dbReference type="PANTHER" id="PTHR11659:SF0">
    <property type="entry name" value="GLUTAMYL-TRNA(GLN) AMIDOTRANSFERASE SUBUNIT B, MITOCHONDRIAL"/>
    <property type="match status" value="1"/>
</dbReference>
<comment type="function">
    <text evidence="8 11">Allows the formation of correctly charged Asn-tRNA(Asn) or Gln-tRNA(Gln) through the transamidation of misacylated Asp-tRNA(Asn) or Glu-tRNA(Gln) in organisms which lack either or both of asparaginyl-tRNA or glutaminyl-tRNA synthetases. The reaction takes place in the presence of glutamine and ATP through an activated phospho-Asp-tRNA(Asn) or phospho-Glu-tRNA(Gln).</text>
</comment>
<evidence type="ECO:0000256" key="7">
    <source>
        <dbReference type="ARBA" id="ARBA00022917"/>
    </source>
</evidence>
<accession>A0ABW3VGR9</accession>
<evidence type="ECO:0000256" key="8">
    <source>
        <dbReference type="ARBA" id="ARBA00024799"/>
    </source>
</evidence>
<dbReference type="Proteomes" id="UP001597182">
    <property type="component" value="Unassembled WGS sequence"/>
</dbReference>
<comment type="subunit">
    <text evidence="2 11">Heterotrimer of A, B and C subunits.</text>
</comment>
<evidence type="ECO:0000256" key="4">
    <source>
        <dbReference type="ARBA" id="ARBA00022598"/>
    </source>
</evidence>
<evidence type="ECO:0000256" key="11">
    <source>
        <dbReference type="HAMAP-Rule" id="MF_00121"/>
    </source>
</evidence>
<dbReference type="NCBIfam" id="NF004014">
    <property type="entry name" value="PRK05477.1-4"/>
    <property type="match status" value="1"/>
</dbReference>
<dbReference type="PANTHER" id="PTHR11659">
    <property type="entry name" value="GLUTAMYL-TRNA GLN AMIDOTRANSFERASE SUBUNIT B MITOCHONDRIAL AND PROKARYOTIC PET112-RELATED"/>
    <property type="match status" value="1"/>
</dbReference>
<evidence type="ECO:0000256" key="9">
    <source>
        <dbReference type="ARBA" id="ARBA00047380"/>
    </source>
</evidence>
<dbReference type="Pfam" id="PF02934">
    <property type="entry name" value="GatB_N"/>
    <property type="match status" value="1"/>
</dbReference>
<evidence type="ECO:0000256" key="6">
    <source>
        <dbReference type="ARBA" id="ARBA00022840"/>
    </source>
</evidence>
<dbReference type="InterPro" id="IPR004413">
    <property type="entry name" value="GatB"/>
</dbReference>
<sequence length="500" mass="53926">MSAPTLVDFDDVVDRYDPVLGLEVHVELSTNTKMFCGCPTTFGAEPNTQVCPTCLGLPGSLPVVNRAAVEAAIRIGLALNCDIAPWGRFARKNYFYPDMPKNFQTSQYDEPIAVNGHLDVTLEDGTVVRVGIERAHMEEDTGKSLHVGGATGRIHGAEYSLLDYNRAGVPLIEIVTKMIPDTGARAPEVARAYVTALRDLIRSLGVSDVRMDQGSMRCDVNLSLSPKGSGILGTRSETKNVNSLRSVERAVRYEMTRHAGVLDAGEKVVQETRHFQEDTATTRSGRIKETSEDYRYFPEPDLVPIAPSPEWVEELRGTLPELPWERRARIQQEWQLSDAELRDLVNAGALDLVAATVEAGAPSGEARSWWVSYLAQQANTRGVALDELPITPAQVARVIELVSSGELNNKLARQVVDGVLAGEGEPDEVVAGRGLAVVSDDGALIAAVDEALAAQPDVAEKIRGGKVAAAGAIVGAVMKATRGQADAKRVRELIIERCGG</sequence>
<dbReference type="InterPro" id="IPR006075">
    <property type="entry name" value="Asn/Gln-tRNA_Trfase_suB/E_cat"/>
</dbReference>
<feature type="domain" description="Asn/Gln amidotransferase" evidence="12">
    <location>
        <begin position="351"/>
        <end position="498"/>
    </location>
</feature>
<gene>
    <name evidence="11 13" type="primary">gatB</name>
    <name evidence="13" type="ORF">ACFQ34_11550</name>
</gene>
<dbReference type="Gene3D" id="1.10.10.410">
    <property type="match status" value="1"/>
</dbReference>
<keyword evidence="6 11" id="KW-0067">ATP-binding</keyword>
<comment type="catalytic activity">
    <reaction evidence="9 11">
        <text>L-aspartyl-tRNA(Asn) + L-glutamine + ATP + H2O = L-asparaginyl-tRNA(Asn) + L-glutamate + ADP + phosphate + 2 H(+)</text>
        <dbReference type="Rhea" id="RHEA:14513"/>
        <dbReference type="Rhea" id="RHEA-COMP:9674"/>
        <dbReference type="Rhea" id="RHEA-COMP:9677"/>
        <dbReference type="ChEBI" id="CHEBI:15377"/>
        <dbReference type="ChEBI" id="CHEBI:15378"/>
        <dbReference type="ChEBI" id="CHEBI:29985"/>
        <dbReference type="ChEBI" id="CHEBI:30616"/>
        <dbReference type="ChEBI" id="CHEBI:43474"/>
        <dbReference type="ChEBI" id="CHEBI:58359"/>
        <dbReference type="ChEBI" id="CHEBI:78515"/>
        <dbReference type="ChEBI" id="CHEBI:78516"/>
        <dbReference type="ChEBI" id="CHEBI:456216"/>
    </reaction>
</comment>
<keyword evidence="7 11" id="KW-0648">Protein biosynthesis</keyword>
<evidence type="ECO:0000256" key="3">
    <source>
        <dbReference type="ARBA" id="ARBA00016923"/>
    </source>
</evidence>
<evidence type="ECO:0000313" key="14">
    <source>
        <dbReference type="Proteomes" id="UP001597182"/>
    </source>
</evidence>
<evidence type="ECO:0000256" key="10">
    <source>
        <dbReference type="ARBA" id="ARBA00047913"/>
    </source>
</evidence>
<dbReference type="InterPro" id="IPR003789">
    <property type="entry name" value="Asn/Gln_tRNA_amidoTrase-B-like"/>
</dbReference>
<comment type="similarity">
    <text evidence="1 11">Belongs to the GatB/GatE family. GatB subfamily.</text>
</comment>
<dbReference type="SUPFAM" id="SSF89095">
    <property type="entry name" value="GatB/YqeY motif"/>
    <property type="match status" value="1"/>
</dbReference>
<dbReference type="HAMAP" id="MF_00121">
    <property type="entry name" value="GatB"/>
    <property type="match status" value="1"/>
</dbReference>
<name>A0ABW3VGR9_9PSEU</name>
<dbReference type="InterPro" id="IPR023168">
    <property type="entry name" value="GatB_Yqey_C_2"/>
</dbReference>
<dbReference type="Pfam" id="PF02637">
    <property type="entry name" value="GatB_Yqey"/>
    <property type="match status" value="1"/>
</dbReference>
<keyword evidence="4 11" id="KW-0436">Ligase</keyword>
<keyword evidence="14" id="KW-1185">Reference proteome</keyword>
<evidence type="ECO:0000259" key="12">
    <source>
        <dbReference type="SMART" id="SM00845"/>
    </source>
</evidence>